<dbReference type="AlphaFoldDB" id="A0A2H0QTN4"/>
<feature type="compositionally biased region" description="Polar residues" evidence="1">
    <location>
        <begin position="1"/>
        <end position="14"/>
    </location>
</feature>
<accession>A0A2H0QTN4</accession>
<keyword evidence="2" id="KW-0472">Membrane</keyword>
<feature type="compositionally biased region" description="Basic and acidic residues" evidence="1">
    <location>
        <begin position="29"/>
        <end position="40"/>
    </location>
</feature>
<dbReference type="EMBL" id="PCXL01000026">
    <property type="protein sequence ID" value="PIR37286.1"/>
    <property type="molecule type" value="Genomic_DNA"/>
</dbReference>
<feature type="transmembrane region" description="Helical" evidence="2">
    <location>
        <begin position="301"/>
        <end position="324"/>
    </location>
</feature>
<evidence type="ECO:0000256" key="1">
    <source>
        <dbReference type="SAM" id="MobiDB-lite"/>
    </source>
</evidence>
<proteinExistence type="predicted"/>
<organism evidence="3 4">
    <name type="scientific">Candidatus Zambryskibacteria bacterium CG10_big_fil_rev_8_21_14_0_10_42_12</name>
    <dbReference type="NCBI Taxonomy" id="1975115"/>
    <lineage>
        <taxon>Bacteria</taxon>
        <taxon>Candidatus Zambryskiibacteriota</taxon>
    </lineage>
</organism>
<sequence>MYNGDKTNYTNEAPQGNGPRGASPYDTKPTLHEELDKMEAAQRSAQDELSQALHDERTQAYRAGTVPHIEHTARIAVTPEPSDVESGDVRISPFAENMTEEHAGKPAQKELETISPTHSMNTDDMPPLNDQRHTSHTQHKNIQEEKYVPHPKLRTLRTLQSDMARAVGSQHESVTSIALAAHKKREQEEPVTKPKTVEPHKIPVKPVSTLTEAHIRSYRPTQPLPQKSIFAPESHLQPQKPYVPPAPQPVVPKPQPQPAYRPVTQYRPPAPNTGSMRASYISQEEAIPVSQAASIPIFRNIILVIVSITLIGLGGFGLYSVFIVKEVQDKQIPVAQPDAAVRYNSYGDISFTNRAVLVAAIQEGRNALQPTAGSVWFGHVQDVSLQSLLTTLSPRIPDVFARITKNPVSLGYYRHDTEPRFYMTFSVSSFGQAFSGALSWEKVMYEDMQDLFAKEVSGIFYGYLDDIIGNKDVRKLVNTNGEAYIVYGFIDQNTFLLAEDETTFAAVANNIFANRSVR</sequence>
<protein>
    <submittedName>
        <fullName evidence="3">Uncharacterized protein</fullName>
    </submittedName>
</protein>
<dbReference type="Proteomes" id="UP000231333">
    <property type="component" value="Unassembled WGS sequence"/>
</dbReference>
<keyword evidence="2" id="KW-0812">Transmembrane</keyword>
<evidence type="ECO:0000256" key="2">
    <source>
        <dbReference type="SAM" id="Phobius"/>
    </source>
</evidence>
<reference evidence="3 4" key="1">
    <citation type="submission" date="2017-09" db="EMBL/GenBank/DDBJ databases">
        <title>Depth-based differentiation of microbial function through sediment-hosted aquifers and enrichment of novel symbionts in the deep terrestrial subsurface.</title>
        <authorList>
            <person name="Probst A.J."/>
            <person name="Ladd B."/>
            <person name="Jarett J.K."/>
            <person name="Geller-Mcgrath D.E."/>
            <person name="Sieber C.M."/>
            <person name="Emerson J.B."/>
            <person name="Anantharaman K."/>
            <person name="Thomas B.C."/>
            <person name="Malmstrom R."/>
            <person name="Stieglmeier M."/>
            <person name="Klingl A."/>
            <person name="Woyke T."/>
            <person name="Ryan C.M."/>
            <person name="Banfield J.F."/>
        </authorList>
    </citation>
    <scope>NUCLEOTIDE SEQUENCE [LARGE SCALE GENOMIC DNA]</scope>
    <source>
        <strain evidence="3">CG10_big_fil_rev_8_21_14_0_10_42_12</strain>
    </source>
</reference>
<evidence type="ECO:0000313" key="3">
    <source>
        <dbReference type="EMBL" id="PIR37286.1"/>
    </source>
</evidence>
<name>A0A2H0QTN4_9BACT</name>
<feature type="region of interest" description="Disordered" evidence="1">
    <location>
        <begin position="1"/>
        <end position="56"/>
    </location>
</feature>
<keyword evidence="2" id="KW-1133">Transmembrane helix</keyword>
<comment type="caution">
    <text evidence="3">The sequence shown here is derived from an EMBL/GenBank/DDBJ whole genome shotgun (WGS) entry which is preliminary data.</text>
</comment>
<gene>
    <name evidence="3" type="ORF">COV34_03635</name>
</gene>
<evidence type="ECO:0000313" key="4">
    <source>
        <dbReference type="Proteomes" id="UP000231333"/>
    </source>
</evidence>